<evidence type="ECO:0000256" key="1">
    <source>
        <dbReference type="SAM" id="SignalP"/>
    </source>
</evidence>
<dbReference type="FunCoup" id="A0A3B1IRN4">
    <property type="interactions" value="672"/>
</dbReference>
<dbReference type="InterPro" id="IPR020415">
    <property type="entry name" value="IL-34"/>
</dbReference>
<dbReference type="STRING" id="7994.ENSAMXP00000032391"/>
<dbReference type="RefSeq" id="XP_007249240.2">
    <property type="nucleotide sequence ID" value="XM_007249178.4"/>
</dbReference>
<name>A0A3B1IRN4_ASTMX</name>
<feature type="chain" id="PRO_5017359907" evidence="1">
    <location>
        <begin position="24"/>
        <end position="210"/>
    </location>
</feature>
<dbReference type="GO" id="GO:1905517">
    <property type="term" value="P:macrophage migration"/>
    <property type="evidence" value="ECO:0007669"/>
    <property type="project" value="Ensembl"/>
</dbReference>
<dbReference type="Pfam" id="PF15036">
    <property type="entry name" value="IL34"/>
    <property type="match status" value="1"/>
</dbReference>
<dbReference type="PANTHER" id="PTHR28606:SF1">
    <property type="entry name" value="INTERLEUKIN-34"/>
    <property type="match status" value="1"/>
</dbReference>
<dbReference type="CTD" id="146433"/>
<dbReference type="RefSeq" id="XP_007249239.2">
    <property type="nucleotide sequence ID" value="XM_007249177.4"/>
</dbReference>
<dbReference type="RefSeq" id="XP_007249241.2">
    <property type="nucleotide sequence ID" value="XM_007249179.4"/>
</dbReference>
<dbReference type="AlphaFoldDB" id="A0A3B1IRN4"/>
<dbReference type="Gene3D" id="1.20.1250.80">
    <property type="entry name" value="Interleukin-34"/>
    <property type="match status" value="1"/>
</dbReference>
<evidence type="ECO:0000313" key="2">
    <source>
        <dbReference type="Ensembl" id="ENSAMXP00000032391.1"/>
    </source>
</evidence>
<protein>
    <submittedName>
        <fullName evidence="2">Interleukin 34</fullName>
    </submittedName>
</protein>
<dbReference type="GO" id="GO:0005157">
    <property type="term" value="F:macrophage colony-stimulating factor receptor binding"/>
    <property type="evidence" value="ECO:0007669"/>
    <property type="project" value="InterPro"/>
</dbReference>
<feature type="signal peptide" evidence="1">
    <location>
        <begin position="1"/>
        <end position="23"/>
    </location>
</feature>
<organism evidence="2 3">
    <name type="scientific">Astyanax mexicanus</name>
    <name type="common">Blind cave fish</name>
    <name type="synonym">Astyanax fasciatus mexicanus</name>
    <dbReference type="NCBI Taxonomy" id="7994"/>
    <lineage>
        <taxon>Eukaryota</taxon>
        <taxon>Metazoa</taxon>
        <taxon>Chordata</taxon>
        <taxon>Craniata</taxon>
        <taxon>Vertebrata</taxon>
        <taxon>Euteleostomi</taxon>
        <taxon>Actinopterygii</taxon>
        <taxon>Neopterygii</taxon>
        <taxon>Teleostei</taxon>
        <taxon>Ostariophysi</taxon>
        <taxon>Characiformes</taxon>
        <taxon>Characoidei</taxon>
        <taxon>Acestrorhamphidae</taxon>
        <taxon>Acestrorhamphinae</taxon>
        <taxon>Astyanax</taxon>
    </lineage>
</organism>
<dbReference type="Proteomes" id="UP000018467">
    <property type="component" value="Unassembled WGS sequence"/>
</dbReference>
<dbReference type="GO" id="GO:0045657">
    <property type="term" value="P:positive regulation of monocyte differentiation"/>
    <property type="evidence" value="ECO:0007669"/>
    <property type="project" value="TreeGrafter"/>
</dbReference>
<dbReference type="KEGG" id="amex:103034786"/>
<sequence length="210" mass="25257">MVQCKAWILRGLLALLWVLPAWTNTMSERCTALHTVKDQLNLTLRRRYLKQNFPINYTIQVPYEEVFRLHNISKLNKTEENVQVEHLQHLWLIVAKAGIKRILRVLPERHPTRKRYLTQLENLFRLYEQRFGTGISEEDDYPDIINDILERIGNQNFERWRSVTPKSLIDNCYRTMHCLFKECFSTEGDNYDYCDLYHWRKRKGTTPQPT</sequence>
<dbReference type="GO" id="GO:0045651">
    <property type="term" value="P:positive regulation of macrophage differentiation"/>
    <property type="evidence" value="ECO:0007669"/>
    <property type="project" value="TreeGrafter"/>
</dbReference>
<proteinExistence type="predicted"/>
<reference evidence="2" key="3">
    <citation type="submission" date="2025-08" db="UniProtKB">
        <authorList>
            <consortium name="Ensembl"/>
        </authorList>
    </citation>
    <scope>IDENTIFICATION</scope>
</reference>
<dbReference type="Bgee" id="ENSAMXG00000029682">
    <property type="expression patterns" value="Expressed in zone of skin and 13 other cell types or tissues"/>
</dbReference>
<dbReference type="GO" id="GO:0005615">
    <property type="term" value="C:extracellular space"/>
    <property type="evidence" value="ECO:0007669"/>
    <property type="project" value="InterPro"/>
</dbReference>
<dbReference type="PRINTS" id="PR01938">
    <property type="entry name" value="INTRLEUKIN34"/>
</dbReference>
<dbReference type="InterPro" id="IPR038328">
    <property type="entry name" value="IL-34_sf"/>
</dbReference>
<dbReference type="PANTHER" id="PTHR28606">
    <property type="entry name" value="INTERLEUKIN-34"/>
    <property type="match status" value="1"/>
</dbReference>
<accession>A0A3B1IRN4</accession>
<dbReference type="InParanoid" id="A0A3B1IRN4"/>
<reference evidence="3" key="1">
    <citation type="submission" date="2013-03" db="EMBL/GenBank/DDBJ databases">
        <authorList>
            <person name="Jeffery W."/>
            <person name="Warren W."/>
            <person name="Wilson R.K."/>
        </authorList>
    </citation>
    <scope>NUCLEOTIDE SEQUENCE</scope>
    <source>
        <strain evidence="3">female</strain>
    </source>
</reference>
<reference evidence="3" key="2">
    <citation type="journal article" date="2014" name="Nat. Commun.">
        <title>The cavefish genome reveals candidate genes for eye loss.</title>
        <authorList>
            <person name="McGaugh S.E."/>
            <person name="Gross J.B."/>
            <person name="Aken B."/>
            <person name="Blin M."/>
            <person name="Borowsky R."/>
            <person name="Chalopin D."/>
            <person name="Hinaux H."/>
            <person name="Jeffery W.R."/>
            <person name="Keene A."/>
            <person name="Ma L."/>
            <person name="Minx P."/>
            <person name="Murphy D."/>
            <person name="O'Quin K.E."/>
            <person name="Retaux S."/>
            <person name="Rohner N."/>
            <person name="Searle S.M."/>
            <person name="Stahl B.A."/>
            <person name="Tabin C."/>
            <person name="Volff J.N."/>
            <person name="Yoshizawa M."/>
            <person name="Warren W.C."/>
        </authorList>
    </citation>
    <scope>NUCLEOTIDE SEQUENCE [LARGE SCALE GENOMIC DNA]</scope>
    <source>
        <strain evidence="3">female</strain>
    </source>
</reference>
<evidence type="ECO:0000313" key="3">
    <source>
        <dbReference type="Proteomes" id="UP000018467"/>
    </source>
</evidence>
<reference evidence="2" key="4">
    <citation type="submission" date="2025-09" db="UniProtKB">
        <authorList>
            <consortium name="Ensembl"/>
        </authorList>
    </citation>
    <scope>IDENTIFICATION</scope>
</reference>
<dbReference type="GO" id="GO:0008284">
    <property type="term" value="P:positive regulation of cell population proliferation"/>
    <property type="evidence" value="ECO:0007669"/>
    <property type="project" value="InterPro"/>
</dbReference>
<keyword evidence="1" id="KW-0732">Signal</keyword>
<dbReference type="GeneTree" id="ENSGT00940000168336"/>
<dbReference type="GeneID" id="103034786"/>
<keyword evidence="3" id="KW-1185">Reference proteome</keyword>
<dbReference type="Ensembl" id="ENSAMXT00000045648.1">
    <property type="protein sequence ID" value="ENSAMXP00000032391.1"/>
    <property type="gene ID" value="ENSAMXG00000029682.1"/>
</dbReference>
<dbReference type="GO" id="GO:0014005">
    <property type="term" value="P:microglia development"/>
    <property type="evidence" value="ECO:0007669"/>
    <property type="project" value="Ensembl"/>
</dbReference>